<keyword evidence="2" id="KW-1003">Cell membrane</keyword>
<evidence type="ECO:0000256" key="2">
    <source>
        <dbReference type="ARBA" id="ARBA00022475"/>
    </source>
</evidence>
<keyword evidence="5 7" id="KW-0472">Membrane</keyword>
<keyword evidence="4 7" id="KW-1133">Transmembrane helix</keyword>
<dbReference type="PANTHER" id="PTHR34187:SF2">
    <property type="entry name" value="DUF202 DOMAIN-CONTAINING PROTEIN"/>
    <property type="match status" value="1"/>
</dbReference>
<evidence type="ECO:0000256" key="3">
    <source>
        <dbReference type="ARBA" id="ARBA00022692"/>
    </source>
</evidence>
<evidence type="ECO:0000256" key="7">
    <source>
        <dbReference type="SAM" id="Phobius"/>
    </source>
</evidence>
<dbReference type="EMBL" id="MCFF01000012">
    <property type="protein sequence ID" value="ORZ20991.1"/>
    <property type="molecule type" value="Genomic_DNA"/>
</dbReference>
<proteinExistence type="predicted"/>
<feature type="transmembrane region" description="Helical" evidence="7">
    <location>
        <begin position="288"/>
        <end position="310"/>
    </location>
</feature>
<evidence type="ECO:0000256" key="4">
    <source>
        <dbReference type="ARBA" id="ARBA00022989"/>
    </source>
</evidence>
<keyword evidence="3 7" id="KW-0812">Transmembrane</keyword>
<evidence type="ECO:0000313" key="10">
    <source>
        <dbReference type="Proteomes" id="UP000193648"/>
    </source>
</evidence>
<feature type="domain" description="DUF202" evidence="8">
    <location>
        <begin position="279"/>
        <end position="359"/>
    </location>
</feature>
<evidence type="ECO:0000256" key="1">
    <source>
        <dbReference type="ARBA" id="ARBA00004651"/>
    </source>
</evidence>
<dbReference type="AlphaFoldDB" id="A0A1Y2GS82"/>
<feature type="transmembrane region" description="Helical" evidence="7">
    <location>
        <begin position="372"/>
        <end position="393"/>
    </location>
</feature>
<feature type="region of interest" description="Disordered" evidence="6">
    <location>
        <begin position="219"/>
        <end position="242"/>
    </location>
</feature>
<dbReference type="Pfam" id="PF02656">
    <property type="entry name" value="DUF202"/>
    <property type="match status" value="1"/>
</dbReference>
<reference evidence="9 10" key="1">
    <citation type="submission" date="2016-07" db="EMBL/GenBank/DDBJ databases">
        <title>Pervasive Adenine N6-methylation of Active Genes in Fungi.</title>
        <authorList>
            <consortium name="DOE Joint Genome Institute"/>
            <person name="Mondo S.J."/>
            <person name="Dannebaum R.O."/>
            <person name="Kuo R.C."/>
            <person name="Labutti K."/>
            <person name="Haridas S."/>
            <person name="Kuo A."/>
            <person name="Salamov A."/>
            <person name="Ahrendt S.R."/>
            <person name="Lipzen A."/>
            <person name="Sullivan W."/>
            <person name="Andreopoulos W.B."/>
            <person name="Clum A."/>
            <person name="Lindquist E."/>
            <person name="Daum C."/>
            <person name="Ramamoorthy G.K."/>
            <person name="Gryganskyi A."/>
            <person name="Culley D."/>
            <person name="Magnuson J.K."/>
            <person name="James T.Y."/>
            <person name="O'Malley M.A."/>
            <person name="Stajich J.E."/>
            <person name="Spatafora J.W."/>
            <person name="Visel A."/>
            <person name="Grigoriev I.V."/>
        </authorList>
    </citation>
    <scope>NUCLEOTIDE SEQUENCE [LARGE SCALE GENOMIC DNA]</scope>
    <source>
        <strain evidence="9 10">NRRL 3116</strain>
    </source>
</reference>
<feature type="compositionally biased region" description="Low complexity" evidence="6">
    <location>
        <begin position="30"/>
        <end position="40"/>
    </location>
</feature>
<dbReference type="GO" id="GO:0005886">
    <property type="term" value="C:plasma membrane"/>
    <property type="evidence" value="ECO:0007669"/>
    <property type="project" value="UniProtKB-SubCell"/>
</dbReference>
<dbReference type="OrthoDB" id="199599at2759"/>
<dbReference type="RefSeq" id="XP_021882900.1">
    <property type="nucleotide sequence ID" value="XM_022029975.1"/>
</dbReference>
<dbReference type="GeneID" id="33571818"/>
<comment type="caution">
    <text evidence="9">The sequence shown here is derived from an EMBL/GenBank/DDBJ whole genome shotgun (WGS) entry which is preliminary data.</text>
</comment>
<organism evidence="9 10">
    <name type="scientific">Lobosporangium transversale</name>
    <dbReference type="NCBI Taxonomy" id="64571"/>
    <lineage>
        <taxon>Eukaryota</taxon>
        <taxon>Fungi</taxon>
        <taxon>Fungi incertae sedis</taxon>
        <taxon>Mucoromycota</taxon>
        <taxon>Mortierellomycotina</taxon>
        <taxon>Mortierellomycetes</taxon>
        <taxon>Mortierellales</taxon>
        <taxon>Mortierellaceae</taxon>
        <taxon>Lobosporangium</taxon>
    </lineage>
</organism>
<feature type="region of interest" description="Disordered" evidence="6">
    <location>
        <begin position="30"/>
        <end position="78"/>
    </location>
</feature>
<evidence type="ECO:0000256" key="5">
    <source>
        <dbReference type="ARBA" id="ARBA00023136"/>
    </source>
</evidence>
<feature type="compositionally biased region" description="Acidic residues" evidence="6">
    <location>
        <begin position="222"/>
        <end position="239"/>
    </location>
</feature>
<dbReference type="InterPro" id="IPR003807">
    <property type="entry name" value="DUF202"/>
</dbReference>
<evidence type="ECO:0000259" key="8">
    <source>
        <dbReference type="Pfam" id="PF02656"/>
    </source>
</evidence>
<protein>
    <recommendedName>
        <fullName evidence="8">DUF202 domain-containing protein</fullName>
    </recommendedName>
</protein>
<dbReference type="InParanoid" id="A0A1Y2GS82"/>
<dbReference type="Proteomes" id="UP000193648">
    <property type="component" value="Unassembled WGS sequence"/>
</dbReference>
<dbReference type="InterPro" id="IPR052053">
    <property type="entry name" value="IM_YidH-like"/>
</dbReference>
<evidence type="ECO:0000313" key="9">
    <source>
        <dbReference type="EMBL" id="ORZ20991.1"/>
    </source>
</evidence>
<evidence type="ECO:0000256" key="6">
    <source>
        <dbReference type="SAM" id="MobiDB-lite"/>
    </source>
</evidence>
<dbReference type="PANTHER" id="PTHR34187">
    <property type="entry name" value="FGR18P"/>
    <property type="match status" value="1"/>
</dbReference>
<gene>
    <name evidence="9" type="ORF">BCR41DRAFT_421017</name>
</gene>
<name>A0A1Y2GS82_9FUNG</name>
<feature type="compositionally biased region" description="Polar residues" evidence="6">
    <location>
        <begin position="41"/>
        <end position="68"/>
    </location>
</feature>
<keyword evidence="10" id="KW-1185">Reference proteome</keyword>
<accession>A0A1Y2GS82</accession>
<comment type="subcellular location">
    <subcellularLocation>
        <location evidence="1">Cell membrane</location>
        <topology evidence="1">Multi-pass membrane protein</topology>
    </subcellularLocation>
</comment>
<feature type="transmembrane region" description="Helical" evidence="7">
    <location>
        <begin position="331"/>
        <end position="352"/>
    </location>
</feature>
<sequence>MEENEECRIPLSPLIAHAGGDDAIARQQIEQQNEQQQQQQRDSYNQSISFDDSGDTTLDNSNLNSKGSRPQVHYCHSTTQGILRRISLPQSRVRARSYSSPEQPSARTVGISRARSNSCYIVNNTQLKQTCDELGILYYGPTAIEEEEAALNYAAELAAARAARVGSGIIDRRRSLRFSRAAASTSAASPGSNVSRSRSRSISIFNLGFGSSSHDLEAAYNSEDEDQDEDEEESVDEEEQQRRIEEELKNEKDHCLSGILLPRSQFFRTSVICSNTMARDGFANERTFLSWLNATCALCLISLSFITRAFSLDSFTEQLQGRAEVQHKNRVSRVIGYACFTVAFFAAIYSMLKYLRNIRRISTRYPFVQAGVWTFTVGMFMGTLVMVALVLAYTTNI</sequence>